<dbReference type="SUPFAM" id="SSF56672">
    <property type="entry name" value="DNA/RNA polymerases"/>
    <property type="match status" value="1"/>
</dbReference>
<evidence type="ECO:0000313" key="12">
    <source>
        <dbReference type="EMBL" id="AOU99838.1"/>
    </source>
</evidence>
<proteinExistence type="inferred from homology"/>
<dbReference type="Gene3D" id="3.40.1170.60">
    <property type="match status" value="1"/>
</dbReference>
<evidence type="ECO:0000256" key="7">
    <source>
        <dbReference type="ARBA" id="ARBA00022763"/>
    </source>
</evidence>
<keyword evidence="7" id="KW-0227">DNA damage</keyword>
<dbReference type="GO" id="GO:0003887">
    <property type="term" value="F:DNA-directed DNA polymerase activity"/>
    <property type="evidence" value="ECO:0007669"/>
    <property type="project" value="UniProtKB-KW"/>
</dbReference>
<keyword evidence="10" id="KW-0234">DNA repair</keyword>
<keyword evidence="9" id="KW-0239">DNA-directed DNA polymerase</keyword>
<dbReference type="InterPro" id="IPR036775">
    <property type="entry name" value="DNA_pol_Y-fam_lit_finger_sf"/>
</dbReference>
<dbReference type="EMBL" id="CP017415">
    <property type="protein sequence ID" value="AOU99838.1"/>
    <property type="molecule type" value="Genomic_DNA"/>
</dbReference>
<dbReference type="GO" id="GO:0005829">
    <property type="term" value="C:cytosol"/>
    <property type="evidence" value="ECO:0007669"/>
    <property type="project" value="TreeGrafter"/>
</dbReference>
<name>A0A1D8ITH9_9GAMM</name>
<evidence type="ECO:0000313" key="13">
    <source>
        <dbReference type="Proteomes" id="UP000095401"/>
    </source>
</evidence>
<dbReference type="GO" id="GO:0006260">
    <property type="term" value="P:DNA replication"/>
    <property type="evidence" value="ECO:0007669"/>
    <property type="project" value="UniProtKB-KW"/>
</dbReference>
<keyword evidence="8" id="KW-0460">Magnesium</keyword>
<dbReference type="InterPro" id="IPR017961">
    <property type="entry name" value="DNA_pol_Y-fam_little_finger"/>
</dbReference>
<dbReference type="Gene3D" id="1.10.150.20">
    <property type="entry name" value="5' to 3' exonuclease, C-terminal subdomain"/>
    <property type="match status" value="1"/>
</dbReference>
<dbReference type="Proteomes" id="UP000095401">
    <property type="component" value="Chromosome"/>
</dbReference>
<accession>A0A1D8ITH9</accession>
<dbReference type="Pfam" id="PF11799">
    <property type="entry name" value="IMS_C"/>
    <property type="match status" value="1"/>
</dbReference>
<dbReference type="Pfam" id="PF00817">
    <property type="entry name" value="IMS"/>
    <property type="match status" value="1"/>
</dbReference>
<evidence type="ECO:0000256" key="9">
    <source>
        <dbReference type="ARBA" id="ARBA00022932"/>
    </source>
</evidence>
<keyword evidence="2" id="KW-0515">Mutator protein</keyword>
<gene>
    <name evidence="12" type="ORF">BI364_16755</name>
</gene>
<dbReference type="AlphaFoldDB" id="A0A1D8ITH9"/>
<dbReference type="KEGG" id="aprs:BI364_16755"/>
<dbReference type="GO" id="GO:0042276">
    <property type="term" value="P:error-prone translesion synthesis"/>
    <property type="evidence" value="ECO:0007669"/>
    <property type="project" value="TreeGrafter"/>
</dbReference>
<evidence type="ECO:0000256" key="4">
    <source>
        <dbReference type="ARBA" id="ARBA00022695"/>
    </source>
</evidence>
<dbReference type="PANTHER" id="PTHR11076">
    <property type="entry name" value="DNA REPAIR POLYMERASE UMUC / TRANSFERASE FAMILY MEMBER"/>
    <property type="match status" value="1"/>
</dbReference>
<dbReference type="SUPFAM" id="SSF100879">
    <property type="entry name" value="Lesion bypass DNA polymerase (Y-family), little finger domain"/>
    <property type="match status" value="1"/>
</dbReference>
<dbReference type="InterPro" id="IPR050116">
    <property type="entry name" value="DNA_polymerase-Y"/>
</dbReference>
<evidence type="ECO:0000256" key="10">
    <source>
        <dbReference type="ARBA" id="ARBA00023204"/>
    </source>
</evidence>
<evidence type="ECO:0000256" key="5">
    <source>
        <dbReference type="ARBA" id="ARBA00022705"/>
    </source>
</evidence>
<evidence type="ECO:0000256" key="8">
    <source>
        <dbReference type="ARBA" id="ARBA00022842"/>
    </source>
</evidence>
<dbReference type="InterPro" id="IPR001126">
    <property type="entry name" value="UmuC"/>
</dbReference>
<reference evidence="13" key="1">
    <citation type="submission" date="2016-09" db="EMBL/GenBank/DDBJ databases">
        <title>Acidihalobacter prosperus F5.</title>
        <authorList>
            <person name="Khaleque H.N."/>
            <person name="Ramsay J.P."/>
            <person name="Kaksonen A.H."/>
            <person name="Boxall N.J."/>
            <person name="Watkin E.L.J."/>
        </authorList>
    </citation>
    <scope>NUCLEOTIDE SEQUENCE [LARGE SCALE GENOMIC DNA]</scope>
    <source>
        <strain evidence="13">F5</strain>
    </source>
</reference>
<evidence type="ECO:0000256" key="6">
    <source>
        <dbReference type="ARBA" id="ARBA00022723"/>
    </source>
</evidence>
<protein>
    <submittedName>
        <fullName evidence="12">DNA polymerase IV</fullName>
    </submittedName>
</protein>
<keyword evidence="3" id="KW-0808">Transferase</keyword>
<dbReference type="GO" id="GO:0009432">
    <property type="term" value="P:SOS response"/>
    <property type="evidence" value="ECO:0007669"/>
    <property type="project" value="TreeGrafter"/>
</dbReference>
<dbReference type="CDD" id="cd03586">
    <property type="entry name" value="PolY_Pol_IV_kappa"/>
    <property type="match status" value="1"/>
</dbReference>
<organism evidence="12 13">
    <name type="scientific">Acidihalobacter yilgarnensis</name>
    <dbReference type="NCBI Taxonomy" id="2819280"/>
    <lineage>
        <taxon>Bacteria</taxon>
        <taxon>Pseudomonadati</taxon>
        <taxon>Pseudomonadota</taxon>
        <taxon>Gammaproteobacteria</taxon>
        <taxon>Chromatiales</taxon>
        <taxon>Ectothiorhodospiraceae</taxon>
        <taxon>Acidihalobacter</taxon>
    </lineage>
</organism>
<dbReference type="Gene3D" id="3.30.70.270">
    <property type="match status" value="1"/>
</dbReference>
<evidence type="ECO:0000256" key="3">
    <source>
        <dbReference type="ARBA" id="ARBA00022679"/>
    </source>
</evidence>
<keyword evidence="5" id="KW-0235">DNA replication</keyword>
<dbReference type="GO" id="GO:0046872">
    <property type="term" value="F:metal ion binding"/>
    <property type="evidence" value="ECO:0007669"/>
    <property type="project" value="UniProtKB-KW"/>
</dbReference>
<dbReference type="PROSITE" id="PS50173">
    <property type="entry name" value="UMUC"/>
    <property type="match status" value="1"/>
</dbReference>
<keyword evidence="4" id="KW-0548">Nucleotidyltransferase</keyword>
<dbReference type="FunFam" id="3.40.1170.60:FF:000003">
    <property type="entry name" value="DNA polymerase eta"/>
    <property type="match status" value="1"/>
</dbReference>
<dbReference type="GO" id="GO:0006281">
    <property type="term" value="P:DNA repair"/>
    <property type="evidence" value="ECO:0007669"/>
    <property type="project" value="UniProtKB-KW"/>
</dbReference>
<keyword evidence="13" id="KW-1185">Reference proteome</keyword>
<evidence type="ECO:0000256" key="1">
    <source>
        <dbReference type="ARBA" id="ARBA00010945"/>
    </source>
</evidence>
<feature type="domain" description="UmuC" evidence="11">
    <location>
        <begin position="17"/>
        <end position="197"/>
    </location>
</feature>
<dbReference type="InterPro" id="IPR043502">
    <property type="entry name" value="DNA/RNA_pol_sf"/>
</dbReference>
<dbReference type="GO" id="GO:0003684">
    <property type="term" value="F:damaged DNA binding"/>
    <property type="evidence" value="ECO:0007669"/>
    <property type="project" value="InterPro"/>
</dbReference>
<keyword evidence="6" id="KW-0479">Metal-binding</keyword>
<sequence length="416" mass="45486">MPTVLPESIDRRWARAIILIDMNAFFASVEQLDDPALRGKPVAITNGDQGTCIITCSYEARAFGIHTGMRLPEARQRCPALIRITARSSRYAEMSARIMSALQAITPDIEVFSVDEAFLDVTHVQRLHGAPPVIARQVQRLVREVSGLPCSVGVAGDKTTAKWAAKQHKPEGLTVVSPWETAARLHDVPVTELCGVGRGIGGFLASRGVRTCGDMSRLPVSVLAQRWGNIGRRIWLMAQGRDPDPVSCGMAPPKSVGHGKVLPPATRDVQLLQHYLEHMAQKVAARLRGNGLEAQQLFIGLRTDAGWLGGRYLTPRPTDDGQPIAALCRQVLQKVWQGEGVHQVQVTALDPVQADIQLDLFADQAAPRRQAINRAVDRINRRFGTQAMSTASLLGRVPLHDVIAPAWKPEGIRRTV</sequence>
<dbReference type="PANTHER" id="PTHR11076:SF33">
    <property type="entry name" value="DNA POLYMERASE KAPPA"/>
    <property type="match status" value="1"/>
</dbReference>
<dbReference type="InterPro" id="IPR022880">
    <property type="entry name" value="DNApol_IV"/>
</dbReference>
<evidence type="ECO:0000259" key="11">
    <source>
        <dbReference type="PROSITE" id="PS50173"/>
    </source>
</evidence>
<evidence type="ECO:0000256" key="2">
    <source>
        <dbReference type="ARBA" id="ARBA00022457"/>
    </source>
</evidence>
<dbReference type="InterPro" id="IPR043128">
    <property type="entry name" value="Rev_trsase/Diguanyl_cyclase"/>
</dbReference>
<comment type="similarity">
    <text evidence="1">Belongs to the DNA polymerase type-Y family.</text>
</comment>
<dbReference type="Gene3D" id="3.30.1490.100">
    <property type="entry name" value="DNA polymerase, Y-family, little finger domain"/>
    <property type="match status" value="1"/>
</dbReference>